<dbReference type="AlphaFoldDB" id="A0A1C2IQV9"/>
<dbReference type="Proteomes" id="UP000095008">
    <property type="component" value="Unassembled WGS sequence"/>
</dbReference>
<dbReference type="SUPFAM" id="SSF160544">
    <property type="entry name" value="EscU C-terminal domain-like"/>
    <property type="match status" value="1"/>
</dbReference>
<dbReference type="Pfam" id="PF01312">
    <property type="entry name" value="Bac_export_2"/>
    <property type="match status" value="1"/>
</dbReference>
<proteinExistence type="inferred from homology"/>
<dbReference type="InterPro" id="IPR029025">
    <property type="entry name" value="T3SS_substrate_exporter_C"/>
</dbReference>
<dbReference type="GO" id="GO:0005886">
    <property type="term" value="C:plasma membrane"/>
    <property type="evidence" value="ECO:0007669"/>
    <property type="project" value="TreeGrafter"/>
</dbReference>
<dbReference type="InterPro" id="IPR006135">
    <property type="entry name" value="T3SS_substrate_exporter"/>
</dbReference>
<evidence type="ECO:0000256" key="1">
    <source>
        <dbReference type="ARBA" id="ARBA00010690"/>
    </source>
</evidence>
<dbReference type="PANTHER" id="PTHR30531:SF12">
    <property type="entry name" value="FLAGELLAR BIOSYNTHETIC PROTEIN FLHB"/>
    <property type="match status" value="1"/>
</dbReference>
<keyword evidence="3" id="KW-1185">Reference proteome</keyword>
<name>A0A1C2IQV9_ACITH</name>
<sequence length="242" mass="27591">MLWEDLIKTLALGTAMLLVLWVQKEQWFQLLRVRSSEAIPQGLSYLSADFLLFSGLLLLPGVIDLVLQRRFFIQNQKMSRQEVRDEHKELDGNPQVKGKIRALRRKMSRLRMMKAVETASVVLTNPEHFSVAILFTEKMVAPILVAKGLDEVAFRIRDVAYKHHVPVLKAPSMARSLHKHCEVGEPIPPGLYEAVAIVLAYIDHLDRAKSGYASMPKDWQDLGLWQVLGTDFEAEDKNDFSE</sequence>
<dbReference type="EMBL" id="LWRY01000093">
    <property type="protein sequence ID" value="OCX72985.1"/>
    <property type="molecule type" value="Genomic_DNA"/>
</dbReference>
<evidence type="ECO:0000313" key="2">
    <source>
        <dbReference type="EMBL" id="OCX72985.1"/>
    </source>
</evidence>
<protein>
    <recommendedName>
        <fullName evidence="4">Flagellar biosynthesis protein FlhB</fullName>
    </recommendedName>
</protein>
<dbReference type="GO" id="GO:0009306">
    <property type="term" value="P:protein secretion"/>
    <property type="evidence" value="ECO:0007669"/>
    <property type="project" value="InterPro"/>
</dbReference>
<gene>
    <name evidence="2" type="ORF">A6M23_08720</name>
</gene>
<evidence type="ECO:0000313" key="3">
    <source>
        <dbReference type="Proteomes" id="UP000095008"/>
    </source>
</evidence>
<reference evidence="2" key="1">
    <citation type="journal article" date="2016" name="Int. J. Mol. Sci.">
        <title>Comparative genomics of the extreme acidophile Acidithiobacillus thiooxidans reveals intraspecific divergence and niche adaptation.</title>
        <authorList>
            <person name="Zhang X."/>
            <person name="Feng X."/>
            <person name="Tao J."/>
            <person name="Ma L."/>
            <person name="Xiao Y."/>
            <person name="Liang Y."/>
            <person name="Liu X."/>
            <person name="Yin H."/>
        </authorList>
    </citation>
    <scope>NUCLEOTIDE SEQUENCE [LARGE SCALE GENOMIC DNA]</scope>
    <source>
        <strain evidence="2">DXS-W</strain>
    </source>
</reference>
<evidence type="ECO:0008006" key="4">
    <source>
        <dbReference type="Google" id="ProtNLM"/>
    </source>
</evidence>
<dbReference type="PRINTS" id="PR00950">
    <property type="entry name" value="TYPE3IMSPROT"/>
</dbReference>
<dbReference type="PANTHER" id="PTHR30531">
    <property type="entry name" value="FLAGELLAR BIOSYNTHETIC PROTEIN FLHB"/>
    <property type="match status" value="1"/>
</dbReference>
<comment type="similarity">
    <text evidence="1">Belongs to the type III secretion exporter family.</text>
</comment>
<organism evidence="2 3">
    <name type="scientific">Acidithiobacillus thiooxidans</name>
    <name type="common">Thiobacillus thiooxidans</name>
    <dbReference type="NCBI Taxonomy" id="930"/>
    <lineage>
        <taxon>Bacteria</taxon>
        <taxon>Pseudomonadati</taxon>
        <taxon>Pseudomonadota</taxon>
        <taxon>Acidithiobacillia</taxon>
        <taxon>Acidithiobacillales</taxon>
        <taxon>Acidithiobacillaceae</taxon>
        <taxon>Acidithiobacillus</taxon>
    </lineage>
</organism>
<accession>A0A1C2IQV9</accession>
<dbReference type="Gene3D" id="3.40.1690.10">
    <property type="entry name" value="secretion proteins EscU"/>
    <property type="match status" value="1"/>
</dbReference>
<comment type="caution">
    <text evidence="2">The sequence shown here is derived from an EMBL/GenBank/DDBJ whole genome shotgun (WGS) entry which is preliminary data.</text>
</comment>